<dbReference type="AlphaFoldDB" id="A0AA42BWM2"/>
<accession>A0AA42BWM2</accession>
<dbReference type="Proteomes" id="UP001165587">
    <property type="component" value="Unassembled WGS sequence"/>
</dbReference>
<gene>
    <name evidence="2" type="ORF">N1028_11725</name>
</gene>
<name>A0AA42BWM2_9MICO</name>
<sequence length="156" mass="15620">MDLQGAGAGAVAAAGGPVRPLTPWTIVVGLLVAGLGAVVAMLPLAAAATILAVFALVVPDYAAALVIVLVWLACTAGFVEAIAAGIRGRAWSRILLAAMAVVVGALAVATSQVPVGSIIVVAAVGLLWLVPSRWWFAARADHRSRTKAEAALPPAS</sequence>
<organism evidence="2 3">
    <name type="scientific">Herbiconiux oxytropis</name>
    <dbReference type="NCBI Taxonomy" id="2970915"/>
    <lineage>
        <taxon>Bacteria</taxon>
        <taxon>Bacillati</taxon>
        <taxon>Actinomycetota</taxon>
        <taxon>Actinomycetes</taxon>
        <taxon>Micrococcales</taxon>
        <taxon>Microbacteriaceae</taxon>
        <taxon>Herbiconiux</taxon>
    </lineage>
</organism>
<feature type="transmembrane region" description="Helical" evidence="1">
    <location>
        <begin position="61"/>
        <end position="83"/>
    </location>
</feature>
<keyword evidence="1" id="KW-0812">Transmembrane</keyword>
<protein>
    <submittedName>
        <fullName evidence="2">Uncharacterized protein</fullName>
    </submittedName>
</protein>
<keyword evidence="3" id="KW-1185">Reference proteome</keyword>
<proteinExistence type="predicted"/>
<evidence type="ECO:0000313" key="3">
    <source>
        <dbReference type="Proteomes" id="UP001165587"/>
    </source>
</evidence>
<dbReference type="RefSeq" id="WP_259529087.1">
    <property type="nucleotide sequence ID" value="NZ_JANLCK010000005.1"/>
</dbReference>
<feature type="transmembrane region" description="Helical" evidence="1">
    <location>
        <begin position="26"/>
        <end position="55"/>
    </location>
</feature>
<reference evidence="2" key="1">
    <citation type="submission" date="2022-08" db="EMBL/GenBank/DDBJ databases">
        <authorList>
            <person name="Deng Y."/>
            <person name="Han X.-F."/>
            <person name="Zhang Y.-Q."/>
        </authorList>
    </citation>
    <scope>NUCLEOTIDE SEQUENCE</scope>
    <source>
        <strain evidence="2">CPCC 203407</strain>
    </source>
</reference>
<keyword evidence="1" id="KW-0472">Membrane</keyword>
<feature type="transmembrane region" description="Helical" evidence="1">
    <location>
        <begin position="90"/>
        <end position="109"/>
    </location>
</feature>
<evidence type="ECO:0000313" key="2">
    <source>
        <dbReference type="EMBL" id="MCS5726563.1"/>
    </source>
</evidence>
<evidence type="ECO:0000256" key="1">
    <source>
        <dbReference type="SAM" id="Phobius"/>
    </source>
</evidence>
<dbReference type="EMBL" id="JANLCK010000005">
    <property type="protein sequence ID" value="MCS5726563.1"/>
    <property type="molecule type" value="Genomic_DNA"/>
</dbReference>
<keyword evidence="1" id="KW-1133">Transmembrane helix</keyword>
<comment type="caution">
    <text evidence="2">The sequence shown here is derived from an EMBL/GenBank/DDBJ whole genome shotgun (WGS) entry which is preliminary data.</text>
</comment>
<feature type="transmembrane region" description="Helical" evidence="1">
    <location>
        <begin position="115"/>
        <end position="136"/>
    </location>
</feature>